<evidence type="ECO:0000313" key="11">
    <source>
        <dbReference type="Proteomes" id="UP000564644"/>
    </source>
</evidence>
<dbReference type="InterPro" id="IPR046953">
    <property type="entry name" value="Spore_GerAC-like_C"/>
</dbReference>
<dbReference type="InterPro" id="IPR057336">
    <property type="entry name" value="GerAC_N"/>
</dbReference>
<evidence type="ECO:0000256" key="5">
    <source>
        <dbReference type="ARBA" id="ARBA00023136"/>
    </source>
</evidence>
<proteinExistence type="inferred from homology"/>
<evidence type="ECO:0000256" key="1">
    <source>
        <dbReference type="ARBA" id="ARBA00004635"/>
    </source>
</evidence>
<evidence type="ECO:0000259" key="8">
    <source>
        <dbReference type="Pfam" id="PF05504"/>
    </source>
</evidence>
<comment type="similarity">
    <text evidence="2">Belongs to the GerABKC lipoprotein family.</text>
</comment>
<dbReference type="PROSITE" id="PS51257">
    <property type="entry name" value="PROKAR_LIPOPROTEIN"/>
    <property type="match status" value="1"/>
</dbReference>
<evidence type="ECO:0000256" key="2">
    <source>
        <dbReference type="ARBA" id="ARBA00007886"/>
    </source>
</evidence>
<dbReference type="GO" id="GO:0016020">
    <property type="term" value="C:membrane"/>
    <property type="evidence" value="ECO:0007669"/>
    <property type="project" value="UniProtKB-SubCell"/>
</dbReference>
<dbReference type="AlphaFoldDB" id="A0A7X0SKS4"/>
<keyword evidence="6" id="KW-0564">Palmitate</keyword>
<comment type="caution">
    <text evidence="10">The sequence shown here is derived from an EMBL/GenBank/DDBJ whole genome shotgun (WGS) entry which is preliminary data.</text>
</comment>
<dbReference type="Pfam" id="PF05504">
    <property type="entry name" value="Spore_GerAC"/>
    <property type="match status" value="1"/>
</dbReference>
<accession>A0A7X0SKS4</accession>
<evidence type="ECO:0000256" key="3">
    <source>
        <dbReference type="ARBA" id="ARBA00022544"/>
    </source>
</evidence>
<dbReference type="Proteomes" id="UP000564644">
    <property type="component" value="Unassembled WGS sequence"/>
</dbReference>
<keyword evidence="3" id="KW-0309">Germination</keyword>
<dbReference type="NCBIfam" id="TIGR02887">
    <property type="entry name" value="spore_ger_x_C"/>
    <property type="match status" value="1"/>
</dbReference>
<evidence type="ECO:0000256" key="6">
    <source>
        <dbReference type="ARBA" id="ARBA00023139"/>
    </source>
</evidence>
<dbReference type="Pfam" id="PF25198">
    <property type="entry name" value="Spore_GerAC_N"/>
    <property type="match status" value="1"/>
</dbReference>
<keyword evidence="4" id="KW-0732">Signal</keyword>
<gene>
    <name evidence="10" type="ORF">H7C18_12640</name>
</gene>
<feature type="domain" description="Spore germination GerAC-like C-terminal" evidence="8">
    <location>
        <begin position="228"/>
        <end position="392"/>
    </location>
</feature>
<dbReference type="PANTHER" id="PTHR35789">
    <property type="entry name" value="SPORE GERMINATION PROTEIN B3"/>
    <property type="match status" value="1"/>
</dbReference>
<feature type="domain" description="Spore germination protein N-terminal" evidence="9">
    <location>
        <begin position="22"/>
        <end position="201"/>
    </location>
</feature>
<dbReference type="InterPro" id="IPR008844">
    <property type="entry name" value="Spore_GerAC-like"/>
</dbReference>
<keyword evidence="11" id="KW-1185">Reference proteome</keyword>
<comment type="subcellular location">
    <subcellularLocation>
        <location evidence="1">Membrane</location>
        <topology evidence="1">Lipid-anchor</topology>
    </subcellularLocation>
</comment>
<name>A0A7X0SKS4_9BACL</name>
<dbReference type="InterPro" id="IPR038501">
    <property type="entry name" value="Spore_GerAC_C_sf"/>
</dbReference>
<reference evidence="10 11" key="1">
    <citation type="submission" date="2020-08" db="EMBL/GenBank/DDBJ databases">
        <title>Cohnella phylogeny.</title>
        <authorList>
            <person name="Dunlap C."/>
        </authorList>
    </citation>
    <scope>NUCLEOTIDE SEQUENCE [LARGE SCALE GENOMIC DNA]</scope>
    <source>
        <strain evidence="10 11">CBP 2801</strain>
    </source>
</reference>
<evidence type="ECO:0000313" key="10">
    <source>
        <dbReference type="EMBL" id="MBB6731761.1"/>
    </source>
</evidence>
<evidence type="ECO:0000259" key="9">
    <source>
        <dbReference type="Pfam" id="PF25198"/>
    </source>
</evidence>
<dbReference type="Gene3D" id="3.30.300.210">
    <property type="entry name" value="Nutrient germinant receptor protein C, domain 3"/>
    <property type="match status" value="1"/>
</dbReference>
<dbReference type="RefSeq" id="WP_185129433.1">
    <property type="nucleotide sequence ID" value="NZ_JACJVO010000015.1"/>
</dbReference>
<keyword evidence="7" id="KW-0449">Lipoprotein</keyword>
<evidence type="ECO:0000256" key="7">
    <source>
        <dbReference type="ARBA" id="ARBA00023288"/>
    </source>
</evidence>
<sequence length="407" mass="45218">MRKGIRAAAMLLTAAMLTGCWDRTELDDISITSAAAVDWKDNQWLVSYQVVIPSAISGGGAMGSVQGGSSKLPVAVYSTHGPTIREAIGQSVFESPRKLFFSHTQVFIVSTDMLRKGVEELIDVFFRNPDARETVSVLVSDGDARDILKELMQIQFIPGDGIYETLQRESRMESALPDTSIFKLTMQLAGSAHNAVLPEIALSGSEPVTKADQLKSTTVPSKLRLRRLAVLKEGRFAGWLGQEEALGVAFLRDEVHQTVLPFPCRATDPKLKSTIQVDRSRTTVKPVRTADGYRMEVRVRAKGTILETNCGVDLLKADVIHRMEVQISKEITDRMEQGLSSIQALQADVVGFADLIHRRDPKRWQQWEKDWPARFAKTEMKAEVDFTIRREGLSNKSMDSVLGLKTD</sequence>
<organism evidence="10 11">
    <name type="scientific">Cohnella zeiphila</name>
    <dbReference type="NCBI Taxonomy" id="2761120"/>
    <lineage>
        <taxon>Bacteria</taxon>
        <taxon>Bacillati</taxon>
        <taxon>Bacillota</taxon>
        <taxon>Bacilli</taxon>
        <taxon>Bacillales</taxon>
        <taxon>Paenibacillaceae</taxon>
        <taxon>Cohnella</taxon>
    </lineage>
</organism>
<keyword evidence="5" id="KW-0472">Membrane</keyword>
<evidence type="ECO:0000256" key="4">
    <source>
        <dbReference type="ARBA" id="ARBA00022729"/>
    </source>
</evidence>
<protein>
    <submittedName>
        <fullName evidence="10">Ger(X)C family spore germination protein</fullName>
    </submittedName>
</protein>
<dbReference type="EMBL" id="JACJVO010000015">
    <property type="protein sequence ID" value="MBB6731761.1"/>
    <property type="molecule type" value="Genomic_DNA"/>
</dbReference>
<dbReference type="PANTHER" id="PTHR35789:SF1">
    <property type="entry name" value="SPORE GERMINATION PROTEIN B3"/>
    <property type="match status" value="1"/>
</dbReference>
<dbReference type="GO" id="GO:0009847">
    <property type="term" value="P:spore germination"/>
    <property type="evidence" value="ECO:0007669"/>
    <property type="project" value="InterPro"/>
</dbReference>